<protein>
    <submittedName>
        <fullName evidence="2">Uncharacterized protein</fullName>
    </submittedName>
</protein>
<evidence type="ECO:0000313" key="2">
    <source>
        <dbReference type="EMBL" id="MCV2371161.1"/>
    </source>
</evidence>
<gene>
    <name evidence="2" type="ORF">LNV07_23985</name>
</gene>
<accession>A0ABT2YML4</accession>
<keyword evidence="3" id="KW-1185">Reference proteome</keyword>
<name>A0ABT2YML4_9BURK</name>
<dbReference type="RefSeq" id="WP_263573737.1">
    <property type="nucleotide sequence ID" value="NZ_JAJIRN010000012.1"/>
</dbReference>
<reference evidence="2 3" key="1">
    <citation type="submission" date="2021-11" db="EMBL/GenBank/DDBJ databases">
        <authorList>
            <person name="Liang Q."/>
            <person name="Mou H."/>
            <person name="Liu Z."/>
        </authorList>
    </citation>
    <scope>NUCLEOTIDE SEQUENCE [LARGE SCALE GENOMIC DNA]</scope>
    <source>
        <strain evidence="2 3">CHU3</strain>
    </source>
</reference>
<proteinExistence type="predicted"/>
<evidence type="ECO:0000256" key="1">
    <source>
        <dbReference type="SAM" id="SignalP"/>
    </source>
</evidence>
<comment type="caution">
    <text evidence="2">The sequence shown here is derived from an EMBL/GenBank/DDBJ whole genome shotgun (WGS) entry which is preliminary data.</text>
</comment>
<dbReference type="EMBL" id="JAJIRN010000012">
    <property type="protein sequence ID" value="MCV2371161.1"/>
    <property type="molecule type" value="Genomic_DNA"/>
</dbReference>
<evidence type="ECO:0000313" key="3">
    <source>
        <dbReference type="Proteomes" id="UP001209701"/>
    </source>
</evidence>
<sequence length="268" mass="29266">MWRALLLALAAAPLLWANSAHAACGLDALAMSAGAHDSQWTEHDAEGRRLLREHGQLPEATLTVGGACGSWSADLSWRHSAGRRDYQGLSNHGASVQTHSRLRINEWSLSVQRPLFDGLKLGMRMQHQQTRRELATTGAVLGYPEQHGHWIYALGLLSEGAAWGESRWRLGAWLGGGPSGRVRIALPIADETTLRTGAMRQSELQLQWLSAPWAEAWRASLGLRWREERVGAGAASTLWRQGVAVGGALQPRHDLRSAGVEAGVQRSF</sequence>
<feature type="chain" id="PRO_5046940173" evidence="1">
    <location>
        <begin position="23"/>
        <end position="268"/>
    </location>
</feature>
<keyword evidence="1" id="KW-0732">Signal</keyword>
<feature type="signal peptide" evidence="1">
    <location>
        <begin position="1"/>
        <end position="22"/>
    </location>
</feature>
<organism evidence="2 3">
    <name type="scientific">Roseateles oligotrophus</name>
    <dbReference type="NCBI Taxonomy" id="1769250"/>
    <lineage>
        <taxon>Bacteria</taxon>
        <taxon>Pseudomonadati</taxon>
        <taxon>Pseudomonadota</taxon>
        <taxon>Betaproteobacteria</taxon>
        <taxon>Burkholderiales</taxon>
        <taxon>Sphaerotilaceae</taxon>
        <taxon>Roseateles</taxon>
    </lineage>
</organism>
<dbReference type="Proteomes" id="UP001209701">
    <property type="component" value="Unassembled WGS sequence"/>
</dbReference>